<feature type="compositionally biased region" description="Basic and acidic residues" evidence="1">
    <location>
        <begin position="53"/>
        <end position="120"/>
    </location>
</feature>
<dbReference type="Proteomes" id="UP001201812">
    <property type="component" value="Unassembled WGS sequence"/>
</dbReference>
<feature type="compositionally biased region" description="Basic and acidic residues" evidence="1">
    <location>
        <begin position="128"/>
        <end position="144"/>
    </location>
</feature>
<evidence type="ECO:0000256" key="2">
    <source>
        <dbReference type="SAM" id="SignalP"/>
    </source>
</evidence>
<dbReference type="PRINTS" id="PR00625">
    <property type="entry name" value="JDOMAIN"/>
</dbReference>
<dbReference type="InterPro" id="IPR036869">
    <property type="entry name" value="J_dom_sf"/>
</dbReference>
<dbReference type="PANTHER" id="PTHR43908:SF3">
    <property type="entry name" value="AT29763P-RELATED"/>
    <property type="match status" value="1"/>
</dbReference>
<feature type="compositionally biased region" description="Basic residues" evidence="1">
    <location>
        <begin position="214"/>
        <end position="226"/>
    </location>
</feature>
<keyword evidence="5" id="KW-1185">Reference proteome</keyword>
<dbReference type="PROSITE" id="PS50076">
    <property type="entry name" value="DNAJ_2"/>
    <property type="match status" value="1"/>
</dbReference>
<feature type="compositionally biased region" description="Basic and acidic residues" evidence="1">
    <location>
        <begin position="394"/>
        <end position="412"/>
    </location>
</feature>
<dbReference type="Gene3D" id="2.20.70.10">
    <property type="match status" value="1"/>
</dbReference>
<feature type="compositionally biased region" description="Basic and acidic residues" evidence="1">
    <location>
        <begin position="542"/>
        <end position="551"/>
    </location>
</feature>
<evidence type="ECO:0000313" key="4">
    <source>
        <dbReference type="EMBL" id="KAI1697776.1"/>
    </source>
</evidence>
<organism evidence="4 5">
    <name type="scientific">Ditylenchus destructor</name>
    <dbReference type="NCBI Taxonomy" id="166010"/>
    <lineage>
        <taxon>Eukaryota</taxon>
        <taxon>Metazoa</taxon>
        <taxon>Ecdysozoa</taxon>
        <taxon>Nematoda</taxon>
        <taxon>Chromadorea</taxon>
        <taxon>Rhabditida</taxon>
        <taxon>Tylenchina</taxon>
        <taxon>Tylenchomorpha</taxon>
        <taxon>Sphaerularioidea</taxon>
        <taxon>Anguinidae</taxon>
        <taxon>Anguininae</taxon>
        <taxon>Ditylenchus</taxon>
    </lineage>
</organism>
<feature type="region of interest" description="Disordered" evidence="1">
    <location>
        <begin position="314"/>
        <end position="602"/>
    </location>
</feature>
<gene>
    <name evidence="4" type="ORF">DdX_18291</name>
</gene>
<feature type="region of interest" description="Disordered" evidence="1">
    <location>
        <begin position="682"/>
        <end position="710"/>
    </location>
</feature>
<dbReference type="GO" id="GO:0030544">
    <property type="term" value="F:Hsp70 protein binding"/>
    <property type="evidence" value="ECO:0007669"/>
    <property type="project" value="TreeGrafter"/>
</dbReference>
<dbReference type="GO" id="GO:0071218">
    <property type="term" value="P:cellular response to misfolded protein"/>
    <property type="evidence" value="ECO:0007669"/>
    <property type="project" value="TreeGrafter"/>
</dbReference>
<dbReference type="SMART" id="SM00271">
    <property type="entry name" value="DnaJ"/>
    <property type="match status" value="1"/>
</dbReference>
<keyword evidence="2" id="KW-0732">Signal</keyword>
<feature type="region of interest" description="Disordered" evidence="1">
    <location>
        <begin position="746"/>
        <end position="815"/>
    </location>
</feature>
<dbReference type="InterPro" id="IPR051100">
    <property type="entry name" value="DnaJ_subfamily_B/C"/>
</dbReference>
<dbReference type="CDD" id="cd06257">
    <property type="entry name" value="DnaJ"/>
    <property type="match status" value="1"/>
</dbReference>
<feature type="chain" id="PRO_5042024869" evidence="2">
    <location>
        <begin position="30"/>
        <end position="897"/>
    </location>
</feature>
<proteinExistence type="predicted"/>
<feature type="compositionally biased region" description="Acidic residues" evidence="1">
    <location>
        <begin position="264"/>
        <end position="278"/>
    </location>
</feature>
<dbReference type="PANTHER" id="PTHR43908">
    <property type="entry name" value="AT29763P-RELATED"/>
    <property type="match status" value="1"/>
</dbReference>
<feature type="compositionally biased region" description="Basic and acidic residues" evidence="1">
    <location>
        <begin position="523"/>
        <end position="533"/>
    </location>
</feature>
<dbReference type="Pfam" id="PF00226">
    <property type="entry name" value="DnaJ"/>
    <property type="match status" value="1"/>
</dbReference>
<dbReference type="SUPFAM" id="SSF46565">
    <property type="entry name" value="Chaperone J-domain"/>
    <property type="match status" value="1"/>
</dbReference>
<dbReference type="AlphaFoldDB" id="A0AAD4QV12"/>
<feature type="region of interest" description="Disordered" evidence="1">
    <location>
        <begin position="188"/>
        <end position="299"/>
    </location>
</feature>
<feature type="signal peptide" evidence="2">
    <location>
        <begin position="1"/>
        <end position="29"/>
    </location>
</feature>
<evidence type="ECO:0000256" key="1">
    <source>
        <dbReference type="SAM" id="MobiDB-lite"/>
    </source>
</evidence>
<evidence type="ECO:0000313" key="5">
    <source>
        <dbReference type="Proteomes" id="UP001201812"/>
    </source>
</evidence>
<reference evidence="4" key="1">
    <citation type="submission" date="2022-01" db="EMBL/GenBank/DDBJ databases">
        <title>Genome Sequence Resource for Two Populations of Ditylenchus destructor, the Migratory Endoparasitic Phytonematode.</title>
        <authorList>
            <person name="Zhang H."/>
            <person name="Lin R."/>
            <person name="Xie B."/>
        </authorList>
    </citation>
    <scope>NUCLEOTIDE SEQUENCE</scope>
    <source>
        <strain evidence="4">BazhouSP</strain>
    </source>
</reference>
<dbReference type="Gene3D" id="1.10.287.110">
    <property type="entry name" value="DnaJ domain"/>
    <property type="match status" value="1"/>
</dbReference>
<dbReference type="EMBL" id="JAKKPZ010000251">
    <property type="protein sequence ID" value="KAI1697776.1"/>
    <property type="molecule type" value="Genomic_DNA"/>
</dbReference>
<feature type="compositionally biased region" description="Gly residues" evidence="1">
    <location>
        <begin position="780"/>
        <end position="800"/>
    </location>
</feature>
<feature type="compositionally biased region" description="Basic and acidic residues" evidence="1">
    <location>
        <begin position="590"/>
        <end position="602"/>
    </location>
</feature>
<dbReference type="GO" id="GO:0005789">
    <property type="term" value="C:endoplasmic reticulum membrane"/>
    <property type="evidence" value="ECO:0007669"/>
    <property type="project" value="TreeGrafter"/>
</dbReference>
<protein>
    <submittedName>
        <fullName evidence="4">DnaJ domain-containing protein</fullName>
    </submittedName>
</protein>
<sequence length="897" mass="101861">MFQPRQFICPHYTPMKLLLISVLLIICAALLVTCRGSNEERRRKHRTSVGKNGHGEIDSRRERDGHRRREGEKEKEERGKVVEGRVDKGGRRRSEGSRSSERQKKERREHRERGSTEVRKRGGLQSRGMEEKAVGRLESKRDGLLSKTVHWMAGKPPPRKKRPDSDQLKQLVIVEAPDEIIEIRKAQEAAKEERRRKKTRKAIEPAREEEGSRHKTRDGKRSRPHTSSRDAKVEKPAINIVEWPKEDEKIVDWPKEGEKIVDWANDDEVDDDEEDEIPEPPPLPEEPTAPEDAGDWCEVTDAKSGKPYYYRIVNGTTQDVTWEKPPGYKGNDSAKENDSAPATSKGATLPTIIEPAIDPPRKRAKQEPYQPDPDPLPTRREPAPYSGKPTNAKESVRRGERPKEEVRKDRPKLLPAPAATDPETKSTTTKQAVKSSKSRTTVISTERPQDRRPTRPNGQVPGMKENPNEAAPSAGPRSSTKTVLPEKPVPRAEKPVPPPEKPAPRAEKPVPRPTGYSNANVGMKEDLRPEPKPKVTQPNPEPKAKEPEKPTRYANVAGMKEDLRPAKPATGTTAGPAPNTGPAANGANGSDDKKDEKNEETMESVLKRIMDNKGDYYAILGIDKNADLDTIKKAHRKTVVKVHPDKIDQKYREQKDRDRLRSEGAYEAQTIVQEAFTVLSDPEKRLNYDRGPKKEEPQKSADGKYTTPDQPKYFYSMNPVTFQWDGGIYYIDPITNQKVWKQKPFKFSSPKKKEPYVEDSPEAEQPSAPYKTELRTPQGYGAGGQAKGYNPGGYNTGRGQAGVYSRKDDPYNTRQQPRKPIEVYSYQVDALGRLIKTNLTTGVRIILLDPNDYWRARHLRKRYDSYSRMYVCEQMYENIYTKKWSSLLVDWSNCPQY</sequence>
<feature type="compositionally biased region" description="Low complexity" evidence="1">
    <location>
        <begin position="566"/>
        <end position="589"/>
    </location>
</feature>
<evidence type="ECO:0000259" key="3">
    <source>
        <dbReference type="PROSITE" id="PS50076"/>
    </source>
</evidence>
<comment type="caution">
    <text evidence="4">The sequence shown here is derived from an EMBL/GenBank/DDBJ whole genome shotgun (WGS) entry which is preliminary data.</text>
</comment>
<dbReference type="InterPro" id="IPR001623">
    <property type="entry name" value="DnaJ_domain"/>
</dbReference>
<name>A0AAD4QV12_9BILA</name>
<feature type="compositionally biased region" description="Basic and acidic residues" evidence="1">
    <location>
        <begin position="243"/>
        <end position="261"/>
    </location>
</feature>
<feature type="compositionally biased region" description="Basic and acidic residues" evidence="1">
    <location>
        <begin position="682"/>
        <end position="702"/>
    </location>
</feature>
<accession>A0AAD4QV12</accession>
<feature type="compositionally biased region" description="Polar residues" evidence="1">
    <location>
        <begin position="425"/>
        <end position="446"/>
    </location>
</feature>
<feature type="region of interest" description="Disordered" evidence="1">
    <location>
        <begin position="37"/>
        <end position="170"/>
    </location>
</feature>
<feature type="compositionally biased region" description="Basic and acidic residues" evidence="1">
    <location>
        <begin position="201"/>
        <end position="213"/>
    </location>
</feature>
<feature type="domain" description="J" evidence="3">
    <location>
        <begin position="615"/>
        <end position="692"/>
    </location>
</feature>